<gene>
    <name evidence="5" type="primary">rhaS_3</name>
    <name evidence="6" type="synonym">rhaS_4</name>
    <name evidence="5" type="ORF">GHA_02652</name>
    <name evidence="6" type="ORF">TML_02954</name>
</gene>
<dbReference type="SUPFAM" id="SSF52317">
    <property type="entry name" value="Class I glutamine amidotransferase-like"/>
    <property type="match status" value="1"/>
</dbReference>
<dbReference type="Proteomes" id="UP000837205">
    <property type="component" value="Unassembled WGS sequence"/>
</dbReference>
<dbReference type="RefSeq" id="WP_038640083.1">
    <property type="nucleotide sequence ID" value="NZ_CABDWX010000001.1"/>
</dbReference>
<evidence type="ECO:0000313" key="5">
    <source>
        <dbReference type="EMBL" id="CAB5555472.1"/>
    </source>
</evidence>
<evidence type="ECO:0000313" key="7">
    <source>
        <dbReference type="Proteomes" id="UP000834503"/>
    </source>
</evidence>
<dbReference type="Pfam" id="PF01965">
    <property type="entry name" value="DJ-1_PfpI"/>
    <property type="match status" value="1"/>
</dbReference>
<dbReference type="CDD" id="cd03136">
    <property type="entry name" value="GATase1_AraC_ArgR_like"/>
    <property type="match status" value="1"/>
</dbReference>
<evidence type="ECO:0000256" key="2">
    <source>
        <dbReference type="ARBA" id="ARBA00023125"/>
    </source>
</evidence>
<dbReference type="GO" id="GO:0003700">
    <property type="term" value="F:DNA-binding transcription factor activity"/>
    <property type="evidence" value="ECO:0007669"/>
    <property type="project" value="InterPro"/>
</dbReference>
<evidence type="ECO:0000313" key="8">
    <source>
        <dbReference type="Proteomes" id="UP000837205"/>
    </source>
</evidence>
<dbReference type="InterPro" id="IPR020449">
    <property type="entry name" value="Tscrpt_reg_AraC-type_HTH"/>
</dbReference>
<keyword evidence="1" id="KW-0805">Transcription regulation</keyword>
<dbReference type="PROSITE" id="PS01124">
    <property type="entry name" value="HTH_ARAC_FAMILY_2"/>
    <property type="match status" value="1"/>
</dbReference>
<dbReference type="PRINTS" id="PR00032">
    <property type="entry name" value="HTHARAC"/>
</dbReference>
<evidence type="ECO:0000256" key="1">
    <source>
        <dbReference type="ARBA" id="ARBA00023015"/>
    </source>
</evidence>
<keyword evidence="8" id="KW-1185">Reference proteome</keyword>
<dbReference type="EMBL" id="CAHPQX010000011">
    <property type="protein sequence ID" value="CAB5555472.1"/>
    <property type="molecule type" value="Genomic_DNA"/>
</dbReference>
<dbReference type="GO" id="GO:0043565">
    <property type="term" value="F:sequence-specific DNA binding"/>
    <property type="evidence" value="ECO:0007669"/>
    <property type="project" value="InterPro"/>
</dbReference>
<dbReference type="GeneID" id="69430851"/>
<dbReference type="AlphaFoldDB" id="A0A6I5AHU9"/>
<feature type="domain" description="HTH araC/xylS-type" evidence="4">
    <location>
        <begin position="252"/>
        <end position="350"/>
    </location>
</feature>
<accession>A0A6I5AHU9</accession>
<dbReference type="EMBL" id="CAIIUA010000001">
    <property type="protein sequence ID" value="CAC9210674.1"/>
    <property type="molecule type" value="Genomic_DNA"/>
</dbReference>
<dbReference type="InterPro" id="IPR009057">
    <property type="entry name" value="Homeodomain-like_sf"/>
</dbReference>
<dbReference type="InterPro" id="IPR029062">
    <property type="entry name" value="Class_I_gatase-like"/>
</dbReference>
<dbReference type="InterPro" id="IPR002818">
    <property type="entry name" value="DJ-1/PfpI"/>
</dbReference>
<dbReference type="SUPFAM" id="SSF46689">
    <property type="entry name" value="Homeodomain-like"/>
    <property type="match status" value="2"/>
</dbReference>
<dbReference type="PROSITE" id="PS00041">
    <property type="entry name" value="HTH_ARAC_FAMILY_1"/>
    <property type="match status" value="1"/>
</dbReference>
<keyword evidence="3" id="KW-0804">Transcription</keyword>
<evidence type="ECO:0000256" key="3">
    <source>
        <dbReference type="ARBA" id="ARBA00023163"/>
    </source>
</evidence>
<dbReference type="PANTHER" id="PTHR43130">
    <property type="entry name" value="ARAC-FAMILY TRANSCRIPTIONAL REGULATOR"/>
    <property type="match status" value="1"/>
</dbReference>
<reference evidence="5" key="1">
    <citation type="submission" date="2020-05" db="EMBL/GenBank/DDBJ databases">
        <authorList>
            <person name="Delgado-Blas J."/>
        </authorList>
    </citation>
    <scope>NUCLEOTIDE SEQUENCE</scope>
    <source>
        <strain evidence="5">BB1459</strain>
        <strain evidence="6">BB1480</strain>
    </source>
</reference>
<dbReference type="SMART" id="SM00342">
    <property type="entry name" value="HTH_ARAC"/>
    <property type="match status" value="1"/>
</dbReference>
<dbReference type="Pfam" id="PF12833">
    <property type="entry name" value="HTH_18"/>
    <property type="match status" value="1"/>
</dbReference>
<keyword evidence="2" id="KW-0238">DNA-binding</keyword>
<sequence length="363" mass="39661">MKKNNIALPPGGKADRDIITAIDANQTAMPLRPQLNVGIVLWPEFPLLALAGLTDALRHAADMGDDSQKIRCSWRLMSATPEQPVLSSSGMAMMPDSAFVTPEQFDYIVVIGGLLRSMAKADPAARRYLHLAHQRNIPLVGVCTGSFVLAQEGFLQGLTAAVHPWHLNDFKTQFPLLTARTGVDFHEEKGILTCPGGISTIGLATELIRRHCGPDRATKAIFQMSVPNRIDGTSVAVSRAIGFTHVSDSRLRKAVFLIEKGLVKPISTQWLAAEVNLSPRQLTRLFNAEFSQSPGEFIRSARLRYAHWLLINSGESVTEIALRLGFSDCAHFIRMFSREFGCTPGDCRNTRINAAPSGAAFDG</sequence>
<dbReference type="InterPro" id="IPR018060">
    <property type="entry name" value="HTH_AraC"/>
</dbReference>
<dbReference type="PANTHER" id="PTHR43130:SF3">
    <property type="entry name" value="HTH-TYPE TRANSCRIPTIONAL REGULATOR RV1931C"/>
    <property type="match status" value="1"/>
</dbReference>
<dbReference type="InterPro" id="IPR018062">
    <property type="entry name" value="HTH_AraC-typ_CS"/>
</dbReference>
<dbReference type="Gene3D" id="1.10.10.60">
    <property type="entry name" value="Homeodomain-like"/>
    <property type="match status" value="1"/>
</dbReference>
<organism evidence="5 7">
    <name type="scientific">Citrobacter werkmanii</name>
    <dbReference type="NCBI Taxonomy" id="67827"/>
    <lineage>
        <taxon>Bacteria</taxon>
        <taxon>Pseudomonadati</taxon>
        <taxon>Pseudomonadota</taxon>
        <taxon>Gammaproteobacteria</taxon>
        <taxon>Enterobacterales</taxon>
        <taxon>Enterobacteriaceae</taxon>
        <taxon>Citrobacter</taxon>
        <taxon>Citrobacter freundii complex</taxon>
    </lineage>
</organism>
<evidence type="ECO:0000259" key="4">
    <source>
        <dbReference type="PROSITE" id="PS01124"/>
    </source>
</evidence>
<name>A0A6I5AHU9_9ENTR</name>
<protein>
    <submittedName>
        <fullName evidence="5">L-rhamnose operon regulatory protein rhaS</fullName>
    </submittedName>
</protein>
<proteinExistence type="predicted"/>
<evidence type="ECO:0000313" key="6">
    <source>
        <dbReference type="EMBL" id="CAC9210674.1"/>
    </source>
</evidence>
<dbReference type="Proteomes" id="UP000834503">
    <property type="component" value="Unassembled WGS sequence"/>
</dbReference>
<dbReference type="Gene3D" id="3.40.50.880">
    <property type="match status" value="1"/>
</dbReference>
<dbReference type="InterPro" id="IPR052158">
    <property type="entry name" value="INH-QAR"/>
</dbReference>
<comment type="caution">
    <text evidence="5">The sequence shown here is derived from an EMBL/GenBank/DDBJ whole genome shotgun (WGS) entry which is preliminary data.</text>
</comment>